<dbReference type="Proteomes" id="UP001054945">
    <property type="component" value="Unassembled WGS sequence"/>
</dbReference>
<accession>A0AAV4W050</accession>
<reference evidence="1 2" key="1">
    <citation type="submission" date="2021-06" db="EMBL/GenBank/DDBJ databases">
        <title>Caerostris extrusa draft genome.</title>
        <authorList>
            <person name="Kono N."/>
            <person name="Arakawa K."/>
        </authorList>
    </citation>
    <scope>NUCLEOTIDE SEQUENCE [LARGE SCALE GENOMIC DNA]</scope>
</reference>
<evidence type="ECO:0000313" key="1">
    <source>
        <dbReference type="EMBL" id="GIY75048.1"/>
    </source>
</evidence>
<comment type="caution">
    <text evidence="1">The sequence shown here is derived from an EMBL/GenBank/DDBJ whole genome shotgun (WGS) entry which is preliminary data.</text>
</comment>
<dbReference type="AlphaFoldDB" id="A0AAV4W050"/>
<dbReference type="EMBL" id="BPLR01015295">
    <property type="protein sequence ID" value="GIY75048.1"/>
    <property type="molecule type" value="Genomic_DNA"/>
</dbReference>
<protein>
    <submittedName>
        <fullName evidence="1">Uncharacterized protein</fullName>
    </submittedName>
</protein>
<proteinExistence type="predicted"/>
<evidence type="ECO:0000313" key="2">
    <source>
        <dbReference type="Proteomes" id="UP001054945"/>
    </source>
</evidence>
<sequence length="120" mass="13536">MQSNGMAFLGHKSAGDDYKSLSPCHHLQSSLRKFTFQHSSDANRQRYKKEKGMVYLTSEILVSVWYRIHMVSENPSSCVIPVDGWCVFSVSSGVVCRITVPLKEEHIFGVPVPLDNDFNT</sequence>
<name>A0AAV4W050_CAEEX</name>
<gene>
    <name evidence="1" type="ORF">CEXT_709121</name>
</gene>
<organism evidence="1 2">
    <name type="scientific">Caerostris extrusa</name>
    <name type="common">Bark spider</name>
    <name type="synonym">Caerostris bankana</name>
    <dbReference type="NCBI Taxonomy" id="172846"/>
    <lineage>
        <taxon>Eukaryota</taxon>
        <taxon>Metazoa</taxon>
        <taxon>Ecdysozoa</taxon>
        <taxon>Arthropoda</taxon>
        <taxon>Chelicerata</taxon>
        <taxon>Arachnida</taxon>
        <taxon>Araneae</taxon>
        <taxon>Araneomorphae</taxon>
        <taxon>Entelegynae</taxon>
        <taxon>Araneoidea</taxon>
        <taxon>Araneidae</taxon>
        <taxon>Caerostris</taxon>
    </lineage>
</organism>
<keyword evidence="2" id="KW-1185">Reference proteome</keyword>